<evidence type="ECO:0000313" key="1">
    <source>
        <dbReference type="EMBL" id="SFP33729.1"/>
    </source>
</evidence>
<dbReference type="OrthoDB" id="9799937at2"/>
<gene>
    <name evidence="1" type="ORF">SAMN04488241_10128</name>
</gene>
<name>A0A1I5PI59_9SPHN</name>
<evidence type="ECO:0000313" key="2">
    <source>
        <dbReference type="Proteomes" id="UP000199586"/>
    </source>
</evidence>
<dbReference type="AlphaFoldDB" id="A0A1I5PI59"/>
<dbReference type="Pfam" id="PF06108">
    <property type="entry name" value="DUF952"/>
    <property type="match status" value="1"/>
</dbReference>
<dbReference type="EMBL" id="FOXP01000001">
    <property type="protein sequence ID" value="SFP33729.1"/>
    <property type="molecule type" value="Genomic_DNA"/>
</dbReference>
<dbReference type="RefSeq" id="WP_093329823.1">
    <property type="nucleotide sequence ID" value="NZ_FOXP01000001.1"/>
</dbReference>
<dbReference type="SUPFAM" id="SSF56399">
    <property type="entry name" value="ADP-ribosylation"/>
    <property type="match status" value="1"/>
</dbReference>
<reference evidence="1 2" key="1">
    <citation type="submission" date="2016-10" db="EMBL/GenBank/DDBJ databases">
        <authorList>
            <person name="de Groot N.N."/>
        </authorList>
    </citation>
    <scope>NUCLEOTIDE SEQUENCE [LARGE SCALE GENOMIC DNA]</scope>
    <source>
        <strain evidence="1 2">CGMCC 1.9113</strain>
    </source>
</reference>
<dbReference type="Gene3D" id="3.20.170.20">
    <property type="entry name" value="Protein of unknown function DUF952"/>
    <property type="match status" value="1"/>
</dbReference>
<protein>
    <submittedName>
        <fullName evidence="1">Uncharacterized conserved protein, DUF952 family</fullName>
    </submittedName>
</protein>
<dbReference type="Proteomes" id="UP000199586">
    <property type="component" value="Unassembled WGS sequence"/>
</dbReference>
<dbReference type="PANTHER" id="PTHR34129:SF1">
    <property type="entry name" value="DUF952 DOMAIN-CONTAINING PROTEIN"/>
    <property type="match status" value="1"/>
</dbReference>
<accession>A0A1I5PI59</accession>
<keyword evidence="2" id="KW-1185">Reference proteome</keyword>
<proteinExistence type="predicted"/>
<organism evidence="1 2">
    <name type="scientific">Sphingomonas rubra</name>
    <dbReference type="NCBI Taxonomy" id="634430"/>
    <lineage>
        <taxon>Bacteria</taxon>
        <taxon>Pseudomonadati</taxon>
        <taxon>Pseudomonadota</taxon>
        <taxon>Alphaproteobacteria</taxon>
        <taxon>Sphingomonadales</taxon>
        <taxon>Sphingomonadaceae</taxon>
        <taxon>Sphingomonas</taxon>
    </lineage>
</organism>
<dbReference type="PANTHER" id="PTHR34129">
    <property type="entry name" value="BLR1139 PROTEIN"/>
    <property type="match status" value="1"/>
</dbReference>
<dbReference type="InterPro" id="IPR009297">
    <property type="entry name" value="DUF952"/>
</dbReference>
<dbReference type="STRING" id="634430.SAMN04488241_10128"/>
<sequence length="122" mass="13147">MSRLPNTEQRLAAYKVLTADQMAALERDGTFAGAPVDVADGFIHLSTADQLTETVDKHFAGQADLHVAAVDLGSFGDNLRWEESRGGQLFPHLYGPLPLETVIAYGPLSRDDDGKVRLPIAG</sequence>